<evidence type="ECO:0000256" key="6">
    <source>
        <dbReference type="ARBA" id="ARBA00023125"/>
    </source>
</evidence>
<dbReference type="SUPFAM" id="SSF51306">
    <property type="entry name" value="LexA/Signal peptidase"/>
    <property type="match status" value="1"/>
</dbReference>
<dbReference type="eggNOG" id="COG1974">
    <property type="taxonomic scope" value="Bacteria"/>
</dbReference>
<feature type="domain" description="LexA repressor DNA-binding" evidence="11">
    <location>
        <begin position="5"/>
        <end position="59"/>
    </location>
</feature>
<organism evidence="12 13">
    <name type="scientific">Rubrobacter xylanophilus (strain DSM 9941 / JCM 11954 / NBRC 16129 / PRD-1)</name>
    <dbReference type="NCBI Taxonomy" id="266117"/>
    <lineage>
        <taxon>Bacteria</taxon>
        <taxon>Bacillati</taxon>
        <taxon>Actinomycetota</taxon>
        <taxon>Rubrobacteria</taxon>
        <taxon>Rubrobacterales</taxon>
        <taxon>Rubrobacteraceae</taxon>
        <taxon>Rubrobacter</taxon>
    </lineage>
</organism>
<dbReference type="InterPro" id="IPR036286">
    <property type="entry name" value="LexA/Signal_pep-like_sf"/>
</dbReference>
<evidence type="ECO:0000256" key="7">
    <source>
        <dbReference type="ARBA" id="ARBA00023163"/>
    </source>
</evidence>
<keyword evidence="3" id="KW-0227">DNA damage</keyword>
<name>Q1AUR3_RUBXD</name>
<dbReference type="InterPro" id="IPR015927">
    <property type="entry name" value="Peptidase_S24_S26A/B/C"/>
</dbReference>
<dbReference type="GO" id="GO:0009432">
    <property type="term" value="P:SOS response"/>
    <property type="evidence" value="ECO:0007669"/>
    <property type="project" value="UniProtKB-KW"/>
</dbReference>
<keyword evidence="1" id="KW-0678">Repressor</keyword>
<dbReference type="SUPFAM" id="SSF46785">
    <property type="entry name" value="Winged helix' DNA-binding domain"/>
    <property type="match status" value="1"/>
</dbReference>
<proteinExistence type="predicted"/>
<dbReference type="PANTHER" id="PTHR33516:SF2">
    <property type="entry name" value="LEXA REPRESSOR-RELATED"/>
    <property type="match status" value="1"/>
</dbReference>
<dbReference type="MEROPS" id="S24.001"/>
<dbReference type="Pfam" id="PF01726">
    <property type="entry name" value="LexA_DNA_bind"/>
    <property type="match status" value="1"/>
</dbReference>
<keyword evidence="6" id="KW-0238">DNA-binding</keyword>
<dbReference type="InterPro" id="IPR050077">
    <property type="entry name" value="LexA_repressor"/>
</dbReference>
<accession>Q1AUR3</accession>
<dbReference type="Pfam" id="PF00717">
    <property type="entry name" value="Peptidase_S24"/>
    <property type="match status" value="1"/>
</dbReference>
<dbReference type="STRING" id="266117.Rxyl_1918"/>
<dbReference type="InterPro" id="IPR036390">
    <property type="entry name" value="WH_DNA-bd_sf"/>
</dbReference>
<dbReference type="PhylomeDB" id="Q1AUR3"/>
<dbReference type="Gene3D" id="2.10.109.10">
    <property type="entry name" value="Umud Fragment, subunit A"/>
    <property type="match status" value="1"/>
</dbReference>
<evidence type="ECO:0000256" key="2">
    <source>
        <dbReference type="ARBA" id="ARBA00022705"/>
    </source>
</evidence>
<dbReference type="Gene3D" id="1.10.10.10">
    <property type="entry name" value="Winged helix-like DNA-binding domain superfamily/Winged helix DNA-binding domain"/>
    <property type="match status" value="1"/>
</dbReference>
<evidence type="ECO:0000256" key="1">
    <source>
        <dbReference type="ARBA" id="ARBA00022491"/>
    </source>
</evidence>
<dbReference type="HOGENOM" id="CLU_066192_45_2_11"/>
<dbReference type="AlphaFoldDB" id="Q1AUR3"/>
<evidence type="ECO:0000259" key="11">
    <source>
        <dbReference type="Pfam" id="PF01726"/>
    </source>
</evidence>
<keyword evidence="13" id="KW-1185">Reference proteome</keyword>
<dbReference type="GO" id="GO:0045892">
    <property type="term" value="P:negative regulation of DNA-templated transcription"/>
    <property type="evidence" value="ECO:0007669"/>
    <property type="project" value="InterPro"/>
</dbReference>
<sequence>MAGEGLHPRRVEILRYLARLGTDERPSVAEIARAVGLRSTQTAHHHLKLLEAGGYIERGEVPAHQRRPVRLTAKGWEAVSGAPLLGRVAAGPGIEAIVDEGGASSLAAELLVPRPGRRRYTVTVTGDSMTGARIEEGDTLLVEENEDPPDGAVVLALLRGETVTVKRLYRDGDMVRLRYQNGEQREIVLPASEVRIQGEVIKVIHSPGR</sequence>
<dbReference type="RefSeq" id="WP_011564881.1">
    <property type="nucleotide sequence ID" value="NC_008148.1"/>
</dbReference>
<evidence type="ECO:0000256" key="3">
    <source>
        <dbReference type="ARBA" id="ARBA00022763"/>
    </source>
</evidence>
<dbReference type="GO" id="GO:0006281">
    <property type="term" value="P:DNA repair"/>
    <property type="evidence" value="ECO:0007669"/>
    <property type="project" value="UniProtKB-KW"/>
</dbReference>
<dbReference type="GO" id="GO:0003677">
    <property type="term" value="F:DNA binding"/>
    <property type="evidence" value="ECO:0007669"/>
    <property type="project" value="UniProtKB-KW"/>
</dbReference>
<gene>
    <name evidence="12" type="ordered locus">Rxyl_1918</name>
</gene>
<dbReference type="GO" id="GO:0006508">
    <property type="term" value="P:proteolysis"/>
    <property type="evidence" value="ECO:0007669"/>
    <property type="project" value="InterPro"/>
</dbReference>
<evidence type="ECO:0000256" key="9">
    <source>
        <dbReference type="ARBA" id="ARBA00023236"/>
    </source>
</evidence>
<dbReference type="NCBIfam" id="TIGR00498">
    <property type="entry name" value="lexA"/>
    <property type="match status" value="1"/>
</dbReference>
<dbReference type="OrthoDB" id="9802364at2"/>
<keyword evidence="2" id="KW-0235">DNA replication</keyword>
<keyword evidence="5" id="KW-0805">Transcription regulation</keyword>
<reference evidence="12 13" key="1">
    <citation type="submission" date="2006-06" db="EMBL/GenBank/DDBJ databases">
        <title>Complete sequence of Rubrobacter xylanophilus DSM 9941.</title>
        <authorList>
            <consortium name="US DOE Joint Genome Institute"/>
            <person name="Copeland A."/>
            <person name="Lucas S."/>
            <person name="Lapidus A."/>
            <person name="Barry K."/>
            <person name="Detter J.C."/>
            <person name="Glavina del Rio T."/>
            <person name="Hammon N."/>
            <person name="Israni S."/>
            <person name="Dalin E."/>
            <person name="Tice H."/>
            <person name="Pitluck S."/>
            <person name="Munk A.C."/>
            <person name="Brettin T."/>
            <person name="Bruce D."/>
            <person name="Han C."/>
            <person name="Tapia R."/>
            <person name="Gilna P."/>
            <person name="Schmutz J."/>
            <person name="Larimer F."/>
            <person name="Land M."/>
            <person name="Hauser L."/>
            <person name="Kyrpides N."/>
            <person name="Lykidis A."/>
            <person name="da Costa M.S."/>
            <person name="Rainey F.A."/>
            <person name="Empadinhas N."/>
            <person name="Jolivet E."/>
            <person name="Battista J.R."/>
            <person name="Richardson P."/>
        </authorList>
    </citation>
    <scope>NUCLEOTIDE SEQUENCE [LARGE SCALE GENOMIC DNA]</scope>
    <source>
        <strain evidence="13">DSM 9941 / NBRC 16129 / PRD-1</strain>
    </source>
</reference>
<feature type="domain" description="Peptidase S24/S26A/S26B/S26C" evidence="10">
    <location>
        <begin position="83"/>
        <end position="201"/>
    </location>
</feature>
<evidence type="ECO:0000259" key="10">
    <source>
        <dbReference type="Pfam" id="PF00717"/>
    </source>
</evidence>
<dbReference type="InterPro" id="IPR011991">
    <property type="entry name" value="ArsR-like_HTH"/>
</dbReference>
<dbReference type="Proteomes" id="UP000006637">
    <property type="component" value="Chromosome"/>
</dbReference>
<evidence type="ECO:0000256" key="4">
    <source>
        <dbReference type="ARBA" id="ARBA00022801"/>
    </source>
</evidence>
<evidence type="ECO:0000313" key="12">
    <source>
        <dbReference type="EMBL" id="ABG04865.1"/>
    </source>
</evidence>
<keyword evidence="9" id="KW-0742">SOS response</keyword>
<keyword evidence="7" id="KW-0804">Transcription</keyword>
<dbReference type="InterPro" id="IPR006199">
    <property type="entry name" value="LexA_DNA-bd_dom"/>
</dbReference>
<dbReference type="EMBL" id="CP000386">
    <property type="protein sequence ID" value="ABG04865.1"/>
    <property type="molecule type" value="Genomic_DNA"/>
</dbReference>
<evidence type="ECO:0000256" key="8">
    <source>
        <dbReference type="ARBA" id="ARBA00023204"/>
    </source>
</evidence>
<dbReference type="InterPro" id="IPR039418">
    <property type="entry name" value="LexA-like"/>
</dbReference>
<protein>
    <submittedName>
        <fullName evidence="12">SOS-response transcriptional repressor, LexA</fullName>
    </submittedName>
</protein>
<keyword evidence="8" id="KW-0234">DNA repair</keyword>
<dbReference type="PANTHER" id="PTHR33516">
    <property type="entry name" value="LEXA REPRESSOR"/>
    <property type="match status" value="1"/>
</dbReference>
<dbReference type="CDD" id="cd00090">
    <property type="entry name" value="HTH_ARSR"/>
    <property type="match status" value="1"/>
</dbReference>
<dbReference type="KEGG" id="rxy:Rxyl_1918"/>
<keyword evidence="4" id="KW-0378">Hydrolase</keyword>
<evidence type="ECO:0000313" key="13">
    <source>
        <dbReference type="Proteomes" id="UP000006637"/>
    </source>
</evidence>
<dbReference type="GO" id="GO:0004252">
    <property type="term" value="F:serine-type endopeptidase activity"/>
    <property type="evidence" value="ECO:0007669"/>
    <property type="project" value="InterPro"/>
</dbReference>
<dbReference type="CDD" id="cd06529">
    <property type="entry name" value="S24_LexA-like"/>
    <property type="match status" value="1"/>
</dbReference>
<dbReference type="InterPro" id="IPR006200">
    <property type="entry name" value="LexA"/>
</dbReference>
<dbReference type="InterPro" id="IPR036388">
    <property type="entry name" value="WH-like_DNA-bd_sf"/>
</dbReference>
<dbReference type="GO" id="GO:0006260">
    <property type="term" value="P:DNA replication"/>
    <property type="evidence" value="ECO:0007669"/>
    <property type="project" value="UniProtKB-KW"/>
</dbReference>
<evidence type="ECO:0000256" key="5">
    <source>
        <dbReference type="ARBA" id="ARBA00023015"/>
    </source>
</evidence>